<dbReference type="EMBL" id="CP147407">
    <property type="protein sequence ID" value="WXB96817.1"/>
    <property type="molecule type" value="Genomic_DNA"/>
</dbReference>
<protein>
    <submittedName>
        <fullName evidence="2">Glycosyltransferase family 2 protein</fullName>
        <ecNumber evidence="2">2.4.-.-</ecNumber>
    </submittedName>
</protein>
<dbReference type="EC" id="2.4.-.-" evidence="2"/>
<dbReference type="InterPro" id="IPR001173">
    <property type="entry name" value="Glyco_trans_2-like"/>
</dbReference>
<dbReference type="PANTHER" id="PTHR43685:SF2">
    <property type="entry name" value="GLYCOSYLTRANSFERASE 2-LIKE DOMAIN-CONTAINING PROTEIN"/>
    <property type="match status" value="1"/>
</dbReference>
<keyword evidence="2" id="KW-0808">Transferase</keyword>
<organism evidence="2 3">
    <name type="scientific">Metabacillus sediminis</name>
    <dbReference type="NCBI Taxonomy" id="3117746"/>
    <lineage>
        <taxon>Bacteria</taxon>
        <taxon>Bacillati</taxon>
        <taxon>Bacillota</taxon>
        <taxon>Bacilli</taxon>
        <taxon>Bacillales</taxon>
        <taxon>Bacillaceae</taxon>
        <taxon>Metabacillus</taxon>
    </lineage>
</organism>
<sequence>MKISVVVTTYNRLWALAELMECLLRQTLKPHEIIIVNDAGERVDRLKEMYPELPIHIQHLTENGGHVTARNLGVRQATGDAIMLCDDDDLLMPSHLERMSRSLDKADLVYSDAEIVRFKWQRFIRFPQERRLFAYQYDPQNMKRFSTYVPSGSLYKRKLHEEVGYFDLDVHNYWDWDFILRVMKKHVVKRVPVAGVIYSFDGEGDNQSAQLDSVREGFLNIFADKHNLGELEVKNFSTLLEEPEIKSLESSSEIIWDGMPIVSRLAQENSLAK</sequence>
<reference evidence="2 3" key="1">
    <citation type="submission" date="2024-02" db="EMBL/GenBank/DDBJ databases">
        <title>Seven novel Bacillus-like species.</title>
        <authorList>
            <person name="Liu G."/>
        </authorList>
    </citation>
    <scope>NUCLEOTIDE SEQUENCE [LARGE SCALE GENOMIC DNA]</scope>
    <source>
        <strain evidence="2 3">FJAT-52054</strain>
    </source>
</reference>
<evidence type="ECO:0000313" key="2">
    <source>
        <dbReference type="EMBL" id="WXB96817.1"/>
    </source>
</evidence>
<dbReference type="GO" id="GO:0016757">
    <property type="term" value="F:glycosyltransferase activity"/>
    <property type="evidence" value="ECO:0007669"/>
    <property type="project" value="UniProtKB-KW"/>
</dbReference>
<evidence type="ECO:0000259" key="1">
    <source>
        <dbReference type="Pfam" id="PF00535"/>
    </source>
</evidence>
<dbReference type="PANTHER" id="PTHR43685">
    <property type="entry name" value="GLYCOSYLTRANSFERASE"/>
    <property type="match status" value="1"/>
</dbReference>
<gene>
    <name evidence="2" type="ORF">WCV65_20180</name>
</gene>
<dbReference type="Gene3D" id="3.90.550.10">
    <property type="entry name" value="Spore Coat Polysaccharide Biosynthesis Protein SpsA, Chain A"/>
    <property type="match status" value="1"/>
</dbReference>
<keyword evidence="2" id="KW-0328">Glycosyltransferase</keyword>
<dbReference type="Pfam" id="PF00535">
    <property type="entry name" value="Glycos_transf_2"/>
    <property type="match status" value="1"/>
</dbReference>
<dbReference type="CDD" id="cd00761">
    <property type="entry name" value="Glyco_tranf_GTA_type"/>
    <property type="match status" value="1"/>
</dbReference>
<dbReference type="RefSeq" id="WP_035407934.1">
    <property type="nucleotide sequence ID" value="NZ_CP147407.1"/>
</dbReference>
<keyword evidence="3" id="KW-1185">Reference proteome</keyword>
<accession>A0ABZ2NI10</accession>
<dbReference type="SUPFAM" id="SSF53448">
    <property type="entry name" value="Nucleotide-diphospho-sugar transferases"/>
    <property type="match status" value="1"/>
</dbReference>
<feature type="domain" description="Glycosyltransferase 2-like" evidence="1">
    <location>
        <begin position="4"/>
        <end position="163"/>
    </location>
</feature>
<dbReference type="Proteomes" id="UP001377337">
    <property type="component" value="Chromosome"/>
</dbReference>
<evidence type="ECO:0000313" key="3">
    <source>
        <dbReference type="Proteomes" id="UP001377337"/>
    </source>
</evidence>
<dbReference type="InterPro" id="IPR029044">
    <property type="entry name" value="Nucleotide-diphossugar_trans"/>
</dbReference>
<dbReference type="InterPro" id="IPR050834">
    <property type="entry name" value="Glycosyltransf_2"/>
</dbReference>
<proteinExistence type="predicted"/>
<name>A0ABZ2NI10_9BACI</name>